<reference evidence="4" key="1">
    <citation type="submission" date="2021-03" db="EMBL/GenBank/DDBJ databases">
        <title>Bacillus suaedae sp. nov., isolated from Suaeda aralocaspica.</title>
        <authorList>
            <person name="Lei R.F.R."/>
        </authorList>
    </citation>
    <scope>NUCLEOTIDE SEQUENCE</scope>
    <source>
        <strain evidence="4">YZJH907-2</strain>
    </source>
</reference>
<feature type="signal peptide" evidence="2">
    <location>
        <begin position="1"/>
        <end position="21"/>
    </location>
</feature>
<feature type="compositionally biased region" description="Acidic residues" evidence="1">
    <location>
        <begin position="36"/>
        <end position="57"/>
    </location>
</feature>
<evidence type="ECO:0000313" key="4">
    <source>
        <dbReference type="EMBL" id="MBP3951138.1"/>
    </source>
</evidence>
<keyword evidence="2" id="KW-0732">Signal</keyword>
<dbReference type="InterPro" id="IPR041324">
    <property type="entry name" value="AgI/II_N"/>
</dbReference>
<gene>
    <name evidence="4" type="ORF">J7W16_08315</name>
</gene>
<sequence>MKYLFYFLLISLVSVSLVACGAEEETGTSASAGENNQEDEIREETTEPEEVVEEEGDIEVDKNLLSVEITMPATMFEEEDVESSIAEAEAEGITVTPNDDGSYTYKMSKGTHADMMEEMKTSMTQSIENLKTSGEYPSIVDVVANGSFSEFKVVVNREEFENSFDGFAVLGVVFGALYYQLFDGVNPDDYKVIINYEDAATGEQFDSVVYPDALEELE</sequence>
<feature type="chain" id="PRO_5036818084" description="Antigen I/II N-terminal domain-containing protein" evidence="2">
    <location>
        <begin position="22"/>
        <end position="218"/>
    </location>
</feature>
<organism evidence="4 5">
    <name type="scientific">Halalkalibacter suaedae</name>
    <dbReference type="NCBI Taxonomy" id="2822140"/>
    <lineage>
        <taxon>Bacteria</taxon>
        <taxon>Bacillati</taxon>
        <taxon>Bacillota</taxon>
        <taxon>Bacilli</taxon>
        <taxon>Bacillales</taxon>
        <taxon>Bacillaceae</taxon>
        <taxon>Halalkalibacter</taxon>
    </lineage>
</organism>
<evidence type="ECO:0000259" key="3">
    <source>
        <dbReference type="Pfam" id="PF18652"/>
    </source>
</evidence>
<feature type="domain" description="Antigen I/II N-terminal" evidence="3">
    <location>
        <begin position="64"/>
        <end position="133"/>
    </location>
</feature>
<accession>A0A940WVL0</accession>
<evidence type="ECO:0000256" key="1">
    <source>
        <dbReference type="SAM" id="MobiDB-lite"/>
    </source>
</evidence>
<dbReference type="RefSeq" id="WP_210596837.1">
    <property type="nucleotide sequence ID" value="NZ_JAGKSQ010000003.1"/>
</dbReference>
<dbReference type="PROSITE" id="PS51257">
    <property type="entry name" value="PROKAR_LIPOPROTEIN"/>
    <property type="match status" value="1"/>
</dbReference>
<name>A0A940WVL0_9BACI</name>
<comment type="caution">
    <text evidence="4">The sequence shown here is derived from an EMBL/GenBank/DDBJ whole genome shotgun (WGS) entry which is preliminary data.</text>
</comment>
<evidence type="ECO:0000313" key="5">
    <source>
        <dbReference type="Proteomes" id="UP000678228"/>
    </source>
</evidence>
<dbReference type="Proteomes" id="UP000678228">
    <property type="component" value="Unassembled WGS sequence"/>
</dbReference>
<feature type="region of interest" description="Disordered" evidence="1">
    <location>
        <begin position="25"/>
        <end position="57"/>
    </location>
</feature>
<protein>
    <recommendedName>
        <fullName evidence="3">Antigen I/II N-terminal domain-containing protein</fullName>
    </recommendedName>
</protein>
<dbReference type="EMBL" id="JAGKSQ010000003">
    <property type="protein sequence ID" value="MBP3951138.1"/>
    <property type="molecule type" value="Genomic_DNA"/>
</dbReference>
<dbReference type="Pfam" id="PF18652">
    <property type="entry name" value="Adhesin_P1_N"/>
    <property type="match status" value="1"/>
</dbReference>
<evidence type="ECO:0000256" key="2">
    <source>
        <dbReference type="SAM" id="SignalP"/>
    </source>
</evidence>
<keyword evidence="5" id="KW-1185">Reference proteome</keyword>
<dbReference type="AlphaFoldDB" id="A0A940WVL0"/>
<proteinExistence type="predicted"/>